<dbReference type="OrthoDB" id="9971371at2759"/>
<dbReference type="AlphaFoldDB" id="A0A6P8H7Z9"/>
<reference evidence="3" key="1">
    <citation type="submission" date="2025-08" db="UniProtKB">
        <authorList>
            <consortium name="RefSeq"/>
        </authorList>
    </citation>
    <scope>IDENTIFICATION</scope>
    <source>
        <tissue evidence="3">Tentacle</tissue>
    </source>
</reference>
<dbReference type="InterPro" id="IPR031365">
    <property type="entry name" value="CMIP6"/>
</dbReference>
<gene>
    <name evidence="3" type="primary">LOC116288697</name>
</gene>
<dbReference type="KEGG" id="aten:116288697"/>
<keyword evidence="2" id="KW-1185">Reference proteome</keyword>
<sequence length="327" mass="36897">MASIYLPPIARKKKVDGWPRQNTSRVFPDMEENAKQEGTSYTSQFIRHNVPPAPQRIASASRKNKPQPKAVTFLRQNPRFVCEPICHVDTTVQAEDNGNVLSWWPDETVQTPVKKPLYSLSSTSRADYKNFHSCSSQTGYSRHENLGSNAPRSKGAVGIVPGYRTSENSHPILEKISYEHQFNSRLDPSHPVRGKRHGCFVWKVVTPTRNKHGRDRSLSTNKNDIRDVSYELTNAEAIDDNMDAKSMVSTLSDKTTKVVKSNAKGSNELQLKNDAWCAPAPNTNTMDVDRLQEQTTQSAVYEMTDDEKKDLIKPSRPRRLSPPPHTI</sequence>
<dbReference type="FunCoup" id="A0A6P8H7Z9">
    <property type="interactions" value="6"/>
</dbReference>
<dbReference type="GeneID" id="116288697"/>
<evidence type="ECO:0000313" key="3">
    <source>
        <dbReference type="RefSeq" id="XP_031551373.1"/>
    </source>
</evidence>
<dbReference type="PANTHER" id="PTHR35087">
    <property type="entry name" value="SIMILAR TO HYPOTHETICAL PROTEIN FLJ40298"/>
    <property type="match status" value="1"/>
</dbReference>
<evidence type="ECO:0000313" key="2">
    <source>
        <dbReference type="Proteomes" id="UP000515163"/>
    </source>
</evidence>
<dbReference type="InParanoid" id="A0A6P8H7Z9"/>
<proteinExistence type="predicted"/>
<dbReference type="PANTHER" id="PTHR35087:SF1">
    <property type="entry name" value="RIKEN CDNA 4930505A04 GENE"/>
    <property type="match status" value="1"/>
</dbReference>
<dbReference type="RefSeq" id="XP_031551373.1">
    <property type="nucleotide sequence ID" value="XM_031695513.1"/>
</dbReference>
<accession>A0A6P8H7Z9</accession>
<evidence type="ECO:0000256" key="1">
    <source>
        <dbReference type="SAM" id="MobiDB-lite"/>
    </source>
</evidence>
<dbReference type="Pfam" id="PF15667">
    <property type="entry name" value="CMIP6"/>
    <property type="match status" value="1"/>
</dbReference>
<dbReference type="Proteomes" id="UP000515163">
    <property type="component" value="Unplaced"/>
</dbReference>
<feature type="region of interest" description="Disordered" evidence="1">
    <location>
        <begin position="304"/>
        <end position="327"/>
    </location>
</feature>
<organism evidence="2 3">
    <name type="scientific">Actinia tenebrosa</name>
    <name type="common">Australian red waratah sea anemone</name>
    <dbReference type="NCBI Taxonomy" id="6105"/>
    <lineage>
        <taxon>Eukaryota</taxon>
        <taxon>Metazoa</taxon>
        <taxon>Cnidaria</taxon>
        <taxon>Anthozoa</taxon>
        <taxon>Hexacorallia</taxon>
        <taxon>Actiniaria</taxon>
        <taxon>Actiniidae</taxon>
        <taxon>Actinia</taxon>
    </lineage>
</organism>
<protein>
    <submittedName>
        <fullName evidence="3">Uncharacterized protein C2orf73-like</fullName>
    </submittedName>
</protein>
<name>A0A6P8H7Z9_ACTTE</name>